<name>A0ABU9WW20_9MICC</name>
<protein>
    <submittedName>
        <fullName evidence="3">Uncharacterized protein</fullName>
    </submittedName>
</protein>
<keyword evidence="2" id="KW-0732">Signal</keyword>
<keyword evidence="4" id="KW-1185">Reference proteome</keyword>
<evidence type="ECO:0000313" key="4">
    <source>
        <dbReference type="Proteomes" id="UP001422074"/>
    </source>
</evidence>
<feature type="compositionally biased region" description="Low complexity" evidence="1">
    <location>
        <begin position="34"/>
        <end position="53"/>
    </location>
</feature>
<comment type="caution">
    <text evidence="3">The sequence shown here is derived from an EMBL/GenBank/DDBJ whole genome shotgun (WGS) entry which is preliminary data.</text>
</comment>
<gene>
    <name evidence="3" type="ORF">ABCQ75_02295</name>
</gene>
<sequence length="248" mass="25225">MNPAPALVARCAALSLASLLALSVAGCDAPRDTPAQAAAPAAADGQPADDQAGTSQGETAQPDPTPEPASTKSIAELEAEGAARAERMAGQARTIPCTPGPRAQAAVAKRGAFLDNPARPLGGVVPAPVVVVGEDQVVDAGSPAVDVGALELDTVQVCIHVPEGSYAPTASWSEVTADGDLVERTEDVTRTVAGWGRVEATAGRHHPEYYRKGGPMEGQPPSASGVDVIVWLLNSDRVNADVSVGMRD</sequence>
<organism evidence="3 4">
    <name type="scientific">Sinomonas halotolerans</name>
    <dbReference type="NCBI Taxonomy" id="1644133"/>
    <lineage>
        <taxon>Bacteria</taxon>
        <taxon>Bacillati</taxon>
        <taxon>Actinomycetota</taxon>
        <taxon>Actinomycetes</taxon>
        <taxon>Micrococcales</taxon>
        <taxon>Micrococcaceae</taxon>
        <taxon>Sinomonas</taxon>
    </lineage>
</organism>
<feature type="signal peptide" evidence="2">
    <location>
        <begin position="1"/>
        <end position="29"/>
    </location>
</feature>
<dbReference type="Proteomes" id="UP001422074">
    <property type="component" value="Unassembled WGS sequence"/>
</dbReference>
<evidence type="ECO:0000256" key="1">
    <source>
        <dbReference type="SAM" id="MobiDB-lite"/>
    </source>
</evidence>
<dbReference type="RefSeq" id="WP_345882862.1">
    <property type="nucleotide sequence ID" value="NZ_JBDFRB010000001.1"/>
</dbReference>
<evidence type="ECO:0000313" key="3">
    <source>
        <dbReference type="EMBL" id="MEN2743369.1"/>
    </source>
</evidence>
<evidence type="ECO:0000256" key="2">
    <source>
        <dbReference type="SAM" id="SignalP"/>
    </source>
</evidence>
<accession>A0ABU9WW20</accession>
<dbReference type="EMBL" id="JBDFRB010000001">
    <property type="protein sequence ID" value="MEN2743369.1"/>
    <property type="molecule type" value="Genomic_DNA"/>
</dbReference>
<reference evidence="3 4" key="1">
    <citation type="submission" date="2024-05" db="EMBL/GenBank/DDBJ databases">
        <title>Sinomonas sp. nov., isolated from a waste landfill.</title>
        <authorList>
            <person name="Zhao Y."/>
        </authorList>
    </citation>
    <scope>NUCLEOTIDE SEQUENCE [LARGE SCALE GENOMIC DNA]</scope>
    <source>
        <strain evidence="3 4">CCTCC AB2014300</strain>
    </source>
</reference>
<feature type="region of interest" description="Disordered" evidence="1">
    <location>
        <begin position="31"/>
        <end position="71"/>
    </location>
</feature>
<proteinExistence type="predicted"/>
<feature type="chain" id="PRO_5045492195" evidence="2">
    <location>
        <begin position="30"/>
        <end position="248"/>
    </location>
</feature>